<evidence type="ECO:0000256" key="1">
    <source>
        <dbReference type="ARBA" id="ARBA00004651"/>
    </source>
</evidence>
<keyword evidence="8" id="KW-1185">Reference proteome</keyword>
<dbReference type="AlphaFoldDB" id="A0A7W6H2U2"/>
<gene>
    <name evidence="7" type="ORF">GGR04_000846</name>
</gene>
<dbReference type="Proteomes" id="UP000542776">
    <property type="component" value="Unassembled WGS sequence"/>
</dbReference>
<feature type="transmembrane region" description="Helical" evidence="6">
    <location>
        <begin position="89"/>
        <end position="115"/>
    </location>
</feature>
<keyword evidence="2" id="KW-1003">Cell membrane</keyword>
<keyword evidence="4 6" id="KW-1133">Transmembrane helix</keyword>
<evidence type="ECO:0000256" key="4">
    <source>
        <dbReference type="ARBA" id="ARBA00022989"/>
    </source>
</evidence>
<proteinExistence type="predicted"/>
<protein>
    <submittedName>
        <fullName evidence="7">O-antigen/teichoic acid export membrane protein</fullName>
    </submittedName>
</protein>
<name>A0A7W6H2U2_9HYPH</name>
<evidence type="ECO:0000256" key="3">
    <source>
        <dbReference type="ARBA" id="ARBA00022692"/>
    </source>
</evidence>
<evidence type="ECO:0000313" key="8">
    <source>
        <dbReference type="Proteomes" id="UP000542776"/>
    </source>
</evidence>
<dbReference type="PANTHER" id="PTHR30250">
    <property type="entry name" value="PST FAMILY PREDICTED COLANIC ACID TRANSPORTER"/>
    <property type="match status" value="1"/>
</dbReference>
<feature type="transmembrane region" description="Helical" evidence="6">
    <location>
        <begin position="121"/>
        <end position="137"/>
    </location>
</feature>
<feature type="transmembrane region" description="Helical" evidence="6">
    <location>
        <begin position="21"/>
        <end position="41"/>
    </location>
</feature>
<feature type="transmembrane region" description="Helical" evidence="6">
    <location>
        <begin position="184"/>
        <end position="207"/>
    </location>
</feature>
<dbReference type="InterPro" id="IPR050833">
    <property type="entry name" value="Poly_Biosynth_Transport"/>
</dbReference>
<comment type="subcellular location">
    <subcellularLocation>
        <location evidence="1">Cell membrane</location>
        <topology evidence="1">Multi-pass membrane protein</topology>
    </subcellularLocation>
</comment>
<evidence type="ECO:0000256" key="6">
    <source>
        <dbReference type="SAM" id="Phobius"/>
    </source>
</evidence>
<feature type="transmembrane region" description="Helical" evidence="6">
    <location>
        <begin position="219"/>
        <end position="239"/>
    </location>
</feature>
<evidence type="ECO:0000256" key="2">
    <source>
        <dbReference type="ARBA" id="ARBA00022475"/>
    </source>
</evidence>
<dbReference type="GO" id="GO:0005886">
    <property type="term" value="C:plasma membrane"/>
    <property type="evidence" value="ECO:0007669"/>
    <property type="project" value="UniProtKB-SubCell"/>
</dbReference>
<feature type="transmembrane region" description="Helical" evidence="6">
    <location>
        <begin position="370"/>
        <end position="389"/>
    </location>
</feature>
<feature type="transmembrane region" description="Helical" evidence="6">
    <location>
        <begin position="53"/>
        <end position="77"/>
    </location>
</feature>
<keyword evidence="3 6" id="KW-0812">Transmembrane</keyword>
<organism evidence="7 8">
    <name type="scientific">Aureimonas pseudogalii</name>
    <dbReference type="NCBI Taxonomy" id="1744844"/>
    <lineage>
        <taxon>Bacteria</taxon>
        <taxon>Pseudomonadati</taxon>
        <taxon>Pseudomonadota</taxon>
        <taxon>Alphaproteobacteria</taxon>
        <taxon>Hyphomicrobiales</taxon>
        <taxon>Aurantimonadaceae</taxon>
        <taxon>Aureimonas</taxon>
    </lineage>
</organism>
<feature type="transmembrane region" description="Helical" evidence="6">
    <location>
        <begin position="395"/>
        <end position="419"/>
    </location>
</feature>
<accession>A0A7W6H2U2</accession>
<evidence type="ECO:0000256" key="5">
    <source>
        <dbReference type="ARBA" id="ARBA00023136"/>
    </source>
</evidence>
<keyword evidence="5 6" id="KW-0472">Membrane</keyword>
<sequence length="440" mass="46629">MRLFRFLAETVEANLYLVRDYSKLISGSLGRLVLSLAYFTAVANTLSVADFGLFATASGTGVVLSRIAGLGFVSPLYRAATRKPQLVGVYTAGYLAALALSLPLVVLAAAGFYLGVFRGDLALLPFALIIVAEVVFWRSMEVVCIVNNGLGRFGRASLLVIGGTAAKSLAALLFSFGVGASGGILAWSAFYLGANAVAALAGIALIYPRQRLRLRPRLYLRRASDSFAVAGAEVLFYLQSEMDKILVLSIGGPQIAGVYAMLMRLIDLTALPIRSFNTMAVQKLMRAPAAFSSRRMRWGIEGGIALVSVAGMAGLGLVLLVAPTLLGRNVADAAPLVLVAIAVPAFRNLVEYESELLYARGLTGTRAGLLALLGLMKAGLLTMLLTSAAKDGGTGWIAGLNGVFATLWLTSAMTAYTAMDARRAAPRLSWRRRKARRLPG</sequence>
<feature type="transmembrane region" description="Helical" evidence="6">
    <location>
        <begin position="245"/>
        <end position="266"/>
    </location>
</feature>
<feature type="transmembrane region" description="Helical" evidence="6">
    <location>
        <begin position="333"/>
        <end position="350"/>
    </location>
</feature>
<dbReference type="PANTHER" id="PTHR30250:SF11">
    <property type="entry name" value="O-ANTIGEN TRANSPORTER-RELATED"/>
    <property type="match status" value="1"/>
</dbReference>
<comment type="caution">
    <text evidence="7">The sequence shown here is derived from an EMBL/GenBank/DDBJ whole genome shotgun (WGS) entry which is preliminary data.</text>
</comment>
<evidence type="ECO:0000313" key="7">
    <source>
        <dbReference type="EMBL" id="MBB3997025.1"/>
    </source>
</evidence>
<reference evidence="7 8" key="1">
    <citation type="submission" date="2020-08" db="EMBL/GenBank/DDBJ databases">
        <title>Genomic Encyclopedia of Type Strains, Phase IV (KMG-IV): sequencing the most valuable type-strain genomes for metagenomic binning, comparative biology and taxonomic classification.</title>
        <authorList>
            <person name="Goeker M."/>
        </authorList>
    </citation>
    <scope>NUCLEOTIDE SEQUENCE [LARGE SCALE GENOMIC DNA]</scope>
    <source>
        <strain evidence="7 8">DSM 102238</strain>
    </source>
</reference>
<feature type="transmembrane region" description="Helical" evidence="6">
    <location>
        <begin position="304"/>
        <end position="327"/>
    </location>
</feature>
<feature type="transmembrane region" description="Helical" evidence="6">
    <location>
        <begin position="158"/>
        <end position="178"/>
    </location>
</feature>
<dbReference type="EMBL" id="JACIEK010000001">
    <property type="protein sequence ID" value="MBB3997025.1"/>
    <property type="molecule type" value="Genomic_DNA"/>
</dbReference>
<dbReference type="RefSeq" id="WP_183198156.1">
    <property type="nucleotide sequence ID" value="NZ_JACIEK010000001.1"/>
</dbReference>